<dbReference type="InterPro" id="IPR020094">
    <property type="entry name" value="TruA/RsuA/RluB/E/F_N"/>
</dbReference>
<dbReference type="NCBIfam" id="TIGR00071">
    <property type="entry name" value="hisT_truA"/>
    <property type="match status" value="1"/>
</dbReference>
<reference evidence="7" key="1">
    <citation type="submission" date="2021-01" db="EMBL/GenBank/DDBJ databases">
        <authorList>
            <person name="Corre E."/>
            <person name="Pelletier E."/>
            <person name="Niang G."/>
            <person name="Scheremetjew M."/>
            <person name="Finn R."/>
            <person name="Kale V."/>
            <person name="Holt S."/>
            <person name="Cochrane G."/>
            <person name="Meng A."/>
            <person name="Brown T."/>
            <person name="Cohen L."/>
        </authorList>
    </citation>
    <scope>NUCLEOTIDE SEQUENCE</scope>
    <source>
        <strain evidence="7">RCC1614</strain>
    </source>
</reference>
<dbReference type="HAMAP" id="MF_00171">
    <property type="entry name" value="TruA"/>
    <property type="match status" value="1"/>
</dbReference>
<evidence type="ECO:0000259" key="6">
    <source>
        <dbReference type="Pfam" id="PF01416"/>
    </source>
</evidence>
<dbReference type="Gene3D" id="3.30.70.660">
    <property type="entry name" value="Pseudouridine synthase I, catalytic domain, C-terminal subdomain"/>
    <property type="match status" value="1"/>
</dbReference>
<evidence type="ECO:0000256" key="2">
    <source>
        <dbReference type="ARBA" id="ARBA00022694"/>
    </source>
</evidence>
<feature type="domain" description="Pseudouridine synthase I TruA alpha/beta" evidence="6">
    <location>
        <begin position="83"/>
        <end position="182"/>
    </location>
</feature>
<evidence type="ECO:0000256" key="5">
    <source>
        <dbReference type="SAM" id="MobiDB-lite"/>
    </source>
</evidence>
<dbReference type="GO" id="GO:0003723">
    <property type="term" value="F:RNA binding"/>
    <property type="evidence" value="ECO:0007669"/>
    <property type="project" value="InterPro"/>
</dbReference>
<dbReference type="InterPro" id="IPR020103">
    <property type="entry name" value="PsdUridine_synth_cat_dom_sf"/>
</dbReference>
<dbReference type="Pfam" id="PF01416">
    <property type="entry name" value="PseudoU_synth_1"/>
    <property type="match status" value="2"/>
</dbReference>
<dbReference type="SUPFAM" id="SSF55120">
    <property type="entry name" value="Pseudouridine synthase"/>
    <property type="match status" value="1"/>
</dbReference>
<dbReference type="CDD" id="cd02570">
    <property type="entry name" value="PseudoU_synth_EcTruA"/>
    <property type="match status" value="1"/>
</dbReference>
<proteinExistence type="inferred from homology"/>
<dbReference type="PANTHER" id="PTHR11142:SF0">
    <property type="entry name" value="TRNA PSEUDOURIDINE SYNTHASE-LIKE 1"/>
    <property type="match status" value="1"/>
</dbReference>
<comment type="similarity">
    <text evidence="1 4">Belongs to the tRNA pseudouridine synthase TruA family.</text>
</comment>
<protein>
    <recommendedName>
        <fullName evidence="4">tRNA pseudouridine synthase</fullName>
        <ecNumber evidence="4">5.4.99.12</ecNumber>
    </recommendedName>
</protein>
<organism evidence="7">
    <name type="scientific">Micromonas pusilla</name>
    <name type="common">Picoplanktonic green alga</name>
    <name type="synonym">Chromulina pusilla</name>
    <dbReference type="NCBI Taxonomy" id="38833"/>
    <lineage>
        <taxon>Eukaryota</taxon>
        <taxon>Viridiplantae</taxon>
        <taxon>Chlorophyta</taxon>
        <taxon>Mamiellophyceae</taxon>
        <taxon>Mamiellales</taxon>
        <taxon>Mamiellaceae</taxon>
        <taxon>Micromonas</taxon>
    </lineage>
</organism>
<evidence type="ECO:0000256" key="1">
    <source>
        <dbReference type="ARBA" id="ARBA00009375"/>
    </source>
</evidence>
<dbReference type="GO" id="GO:0160147">
    <property type="term" value="F:tRNA pseudouridine(38-40) synthase activity"/>
    <property type="evidence" value="ECO:0007669"/>
    <property type="project" value="UniProtKB-EC"/>
</dbReference>
<dbReference type="FunFam" id="3.30.70.580:FF:000001">
    <property type="entry name" value="tRNA pseudouridine synthase A"/>
    <property type="match status" value="1"/>
</dbReference>
<dbReference type="InterPro" id="IPR020097">
    <property type="entry name" value="PsdUridine_synth_TruA_a/b_dom"/>
</dbReference>
<dbReference type="InterPro" id="IPR001406">
    <property type="entry name" value="PsdUridine_synth_TruA"/>
</dbReference>
<dbReference type="InterPro" id="IPR020095">
    <property type="entry name" value="PsdUridine_synth_TruA_C"/>
</dbReference>
<dbReference type="AlphaFoldDB" id="A0A7R9TU45"/>
<evidence type="ECO:0000313" key="7">
    <source>
        <dbReference type="EMBL" id="CAD8245258.1"/>
    </source>
</evidence>
<feature type="region of interest" description="Disordered" evidence="5">
    <location>
        <begin position="1"/>
        <end position="51"/>
    </location>
</feature>
<name>A0A7R9TU45_MICPS</name>
<gene>
    <name evidence="7" type="ORF">MPUS1402_LOCUS9624</name>
</gene>
<accession>A0A7R9TU45</accession>
<comment type="catalytic activity">
    <reaction evidence="4">
        <text>uridine(38/39/40) in tRNA = pseudouridine(38/39/40) in tRNA</text>
        <dbReference type="Rhea" id="RHEA:22376"/>
        <dbReference type="Rhea" id="RHEA-COMP:10085"/>
        <dbReference type="Rhea" id="RHEA-COMP:10087"/>
        <dbReference type="ChEBI" id="CHEBI:65314"/>
        <dbReference type="ChEBI" id="CHEBI:65315"/>
        <dbReference type="EC" id="5.4.99.12"/>
    </reaction>
</comment>
<evidence type="ECO:0000256" key="4">
    <source>
        <dbReference type="RuleBase" id="RU003792"/>
    </source>
</evidence>
<evidence type="ECO:0000256" key="3">
    <source>
        <dbReference type="ARBA" id="ARBA00023235"/>
    </source>
</evidence>
<feature type="domain" description="Pseudouridine synthase I TruA alpha/beta" evidence="6">
    <location>
        <begin position="225"/>
        <end position="331"/>
    </location>
</feature>
<dbReference type="EMBL" id="HBDY01012721">
    <property type="protein sequence ID" value="CAD8245258.1"/>
    <property type="molecule type" value="Transcribed_RNA"/>
</dbReference>
<feature type="compositionally biased region" description="Basic residues" evidence="5">
    <location>
        <begin position="18"/>
        <end position="32"/>
    </location>
</feature>
<keyword evidence="3 4" id="KW-0413">Isomerase</keyword>
<dbReference type="GO" id="GO:0031119">
    <property type="term" value="P:tRNA pseudouridine synthesis"/>
    <property type="evidence" value="ECO:0007669"/>
    <property type="project" value="TreeGrafter"/>
</dbReference>
<dbReference type="PANTHER" id="PTHR11142">
    <property type="entry name" value="PSEUDOURIDYLATE SYNTHASE"/>
    <property type="match status" value="1"/>
</dbReference>
<sequence>MSRVAAAAERERWAPPGKRSHRDRPLRSRRPPLPRSRAVASSSETPYPEGDWRHDALAASLADEGRVHREAAGRHHTYALTLAYDGENYLGFQYQPRDAKTVQGEVEKALTKITGEDRDFLGIQASGRTDAGVHARGQVLHFYARRPIEDLARFQRSMNGVLPRDVRVMKAIRPHPAFHARFHAVRKTYHYYLDTRLTMDPFLRRHALHVGWNPPDVEKLRRGAECFVGTRDFSAFSNKPRDKTLVRDPVRTIYRFDVNELKGDGLLRLEVEGNGFMYKQVRNMVGAMITAATSKKMQPADIAAMLEGKDRGVAPMGAPAHGLFLHDVVYPRELLEWVPPDDDEESSSEV</sequence>
<dbReference type="EC" id="5.4.99.12" evidence="4"/>
<keyword evidence="2 4" id="KW-0819">tRNA processing</keyword>
<dbReference type="Gene3D" id="3.30.70.580">
    <property type="entry name" value="Pseudouridine synthase I, catalytic domain, N-terminal subdomain"/>
    <property type="match status" value="1"/>
</dbReference>